<evidence type="ECO:0000313" key="1">
    <source>
        <dbReference type="EMBL" id="KAJ5188056.1"/>
    </source>
</evidence>
<dbReference type="EMBL" id="JAPQKP010000005">
    <property type="protein sequence ID" value="KAJ5188056.1"/>
    <property type="molecule type" value="Genomic_DNA"/>
</dbReference>
<comment type="caution">
    <text evidence="1">The sequence shown here is derived from an EMBL/GenBank/DDBJ whole genome shotgun (WGS) entry which is preliminary data.</text>
</comment>
<sequence length="76" mass="7959">MANPNLLDQIADLSAATQILNSSVEALISQWKADGAESQILENGVLLPSKASYDAHKTILGAIGKIQELVSSPPSD</sequence>
<accession>A0A9W9J5K6</accession>
<organism evidence="1 2">
    <name type="scientific">Penicillium cf. griseofulvum</name>
    <dbReference type="NCBI Taxonomy" id="2972120"/>
    <lineage>
        <taxon>Eukaryota</taxon>
        <taxon>Fungi</taxon>
        <taxon>Dikarya</taxon>
        <taxon>Ascomycota</taxon>
        <taxon>Pezizomycotina</taxon>
        <taxon>Eurotiomycetes</taxon>
        <taxon>Eurotiomycetidae</taxon>
        <taxon>Eurotiales</taxon>
        <taxon>Aspergillaceae</taxon>
        <taxon>Penicillium</taxon>
    </lineage>
</organism>
<reference evidence="1" key="2">
    <citation type="journal article" date="2023" name="IMA Fungus">
        <title>Comparative genomic study of the Penicillium genus elucidates a diverse pangenome and 15 lateral gene transfer events.</title>
        <authorList>
            <person name="Petersen C."/>
            <person name="Sorensen T."/>
            <person name="Nielsen M.R."/>
            <person name="Sondergaard T.E."/>
            <person name="Sorensen J.L."/>
            <person name="Fitzpatrick D.A."/>
            <person name="Frisvad J.C."/>
            <person name="Nielsen K.L."/>
        </authorList>
    </citation>
    <scope>NUCLEOTIDE SEQUENCE</scope>
    <source>
        <strain evidence="1">IBT 16849</strain>
    </source>
</reference>
<gene>
    <name evidence="1" type="ORF">N7472_007070</name>
</gene>
<evidence type="ECO:0000313" key="2">
    <source>
        <dbReference type="Proteomes" id="UP001150879"/>
    </source>
</evidence>
<name>A0A9W9J5K6_9EURO</name>
<proteinExistence type="predicted"/>
<dbReference type="Proteomes" id="UP001150879">
    <property type="component" value="Unassembled WGS sequence"/>
</dbReference>
<dbReference type="AlphaFoldDB" id="A0A9W9J5K6"/>
<keyword evidence="2" id="KW-1185">Reference proteome</keyword>
<reference evidence="1" key="1">
    <citation type="submission" date="2022-11" db="EMBL/GenBank/DDBJ databases">
        <authorList>
            <person name="Petersen C."/>
        </authorList>
    </citation>
    <scope>NUCLEOTIDE SEQUENCE</scope>
    <source>
        <strain evidence="1">IBT 16849</strain>
    </source>
</reference>
<protein>
    <submittedName>
        <fullName evidence="1">Uncharacterized protein</fullName>
    </submittedName>
</protein>